<evidence type="ECO:0000313" key="9">
    <source>
        <dbReference type="Proteomes" id="UP000050514"/>
    </source>
</evidence>
<keyword evidence="5 6" id="KW-0269">Exonuclease</keyword>
<dbReference type="InterPro" id="IPR037004">
    <property type="entry name" value="Exonuc_VII_ssu_sf"/>
</dbReference>
<evidence type="ECO:0000256" key="3">
    <source>
        <dbReference type="ARBA" id="ARBA00022722"/>
    </source>
</evidence>
<dbReference type="EC" id="3.1.11.6" evidence="6"/>
<dbReference type="SUPFAM" id="SSF116842">
    <property type="entry name" value="XseB-like"/>
    <property type="match status" value="1"/>
</dbReference>
<dbReference type="RefSeq" id="WP_061919616.1">
    <property type="nucleotide sequence ID" value="NZ_DF967971.1"/>
</dbReference>
<dbReference type="Proteomes" id="UP000050514">
    <property type="component" value="Unassembled WGS sequence"/>
</dbReference>
<name>A0A0N8GMW7_9CHLR</name>
<evidence type="ECO:0000256" key="1">
    <source>
        <dbReference type="ARBA" id="ARBA00009998"/>
    </source>
</evidence>
<comment type="subcellular location">
    <subcellularLocation>
        <location evidence="6">Cytoplasm</location>
    </subcellularLocation>
</comment>
<dbReference type="AlphaFoldDB" id="A0A0N8GMW7"/>
<dbReference type="Gene3D" id="1.10.287.1040">
    <property type="entry name" value="Exonuclease VII, small subunit"/>
    <property type="match status" value="1"/>
</dbReference>
<accession>A0A0N8GMW7</accession>
<dbReference type="OrthoDB" id="1697399at2"/>
<dbReference type="NCBIfam" id="TIGR01280">
    <property type="entry name" value="xseB"/>
    <property type="match status" value="1"/>
</dbReference>
<evidence type="ECO:0000256" key="2">
    <source>
        <dbReference type="ARBA" id="ARBA00022490"/>
    </source>
</evidence>
<keyword evidence="3 6" id="KW-0540">Nuclease</keyword>
<keyword evidence="2 6" id="KW-0963">Cytoplasm</keyword>
<gene>
    <name evidence="6" type="primary">xseB</name>
    <name evidence="8" type="ORF">AC812_07365</name>
</gene>
<dbReference type="GO" id="GO:0005829">
    <property type="term" value="C:cytosol"/>
    <property type="evidence" value="ECO:0007669"/>
    <property type="project" value="TreeGrafter"/>
</dbReference>
<keyword evidence="4 6" id="KW-0378">Hydrolase</keyword>
<evidence type="ECO:0000313" key="8">
    <source>
        <dbReference type="EMBL" id="KPL76450.1"/>
    </source>
</evidence>
<dbReference type="NCBIfam" id="NF002139">
    <property type="entry name" value="PRK00977.1-3"/>
    <property type="match status" value="1"/>
</dbReference>
<feature type="coiled-coil region" evidence="7">
    <location>
        <begin position="10"/>
        <end position="44"/>
    </location>
</feature>
<dbReference type="EMBL" id="LGHJ01000012">
    <property type="protein sequence ID" value="KPL76450.1"/>
    <property type="molecule type" value="Genomic_DNA"/>
</dbReference>
<dbReference type="STRING" id="360411.AC812_07365"/>
<comment type="subunit">
    <text evidence="6">Heterooligomer composed of large and small subunits.</text>
</comment>
<dbReference type="GO" id="GO:0008855">
    <property type="term" value="F:exodeoxyribonuclease VII activity"/>
    <property type="evidence" value="ECO:0007669"/>
    <property type="project" value="UniProtKB-UniRule"/>
</dbReference>
<dbReference type="GO" id="GO:0006308">
    <property type="term" value="P:DNA catabolic process"/>
    <property type="evidence" value="ECO:0007669"/>
    <property type="project" value="UniProtKB-UniRule"/>
</dbReference>
<protein>
    <recommendedName>
        <fullName evidence="6">Exodeoxyribonuclease 7 small subunit</fullName>
        <ecNumber evidence="6">3.1.11.6</ecNumber>
    </recommendedName>
    <alternativeName>
        <fullName evidence="6">Exodeoxyribonuclease VII small subunit</fullName>
        <shortName evidence="6">Exonuclease VII small subunit</shortName>
    </alternativeName>
</protein>
<proteinExistence type="inferred from homology"/>
<dbReference type="PANTHER" id="PTHR34137">
    <property type="entry name" value="EXODEOXYRIBONUCLEASE 7 SMALL SUBUNIT"/>
    <property type="match status" value="1"/>
</dbReference>
<organism evidence="8 9">
    <name type="scientific">Bellilinea caldifistulae</name>
    <dbReference type="NCBI Taxonomy" id="360411"/>
    <lineage>
        <taxon>Bacteria</taxon>
        <taxon>Bacillati</taxon>
        <taxon>Chloroflexota</taxon>
        <taxon>Anaerolineae</taxon>
        <taxon>Anaerolineales</taxon>
        <taxon>Anaerolineaceae</taxon>
        <taxon>Bellilinea</taxon>
    </lineage>
</organism>
<evidence type="ECO:0000256" key="5">
    <source>
        <dbReference type="ARBA" id="ARBA00022839"/>
    </source>
</evidence>
<keyword evidence="7" id="KW-0175">Coiled coil</keyword>
<evidence type="ECO:0000256" key="6">
    <source>
        <dbReference type="HAMAP-Rule" id="MF_00337"/>
    </source>
</evidence>
<comment type="function">
    <text evidence="6">Bidirectionally degrades single-stranded DNA into large acid-insoluble oligonucleotides, which are then degraded further into small acid-soluble oligonucleotides.</text>
</comment>
<dbReference type="PIRSF" id="PIRSF006488">
    <property type="entry name" value="Exonuc_VII_S"/>
    <property type="match status" value="1"/>
</dbReference>
<dbReference type="Pfam" id="PF02609">
    <property type="entry name" value="Exonuc_VII_S"/>
    <property type="match status" value="1"/>
</dbReference>
<sequence>MSAEPAPAEQMSYEQAFAELEMIIQRLENEQPSLEEALQLYERGQALVQRCAALLDQAELRVRQLSAVDFEAEEDSEE</sequence>
<dbReference type="HAMAP" id="MF_00337">
    <property type="entry name" value="Exonuc_7_S"/>
    <property type="match status" value="1"/>
</dbReference>
<comment type="caution">
    <text evidence="8">The sequence shown here is derived from an EMBL/GenBank/DDBJ whole genome shotgun (WGS) entry which is preliminary data.</text>
</comment>
<comment type="similarity">
    <text evidence="1 6">Belongs to the XseB family.</text>
</comment>
<reference evidence="8 9" key="1">
    <citation type="submission" date="2015-07" db="EMBL/GenBank/DDBJ databases">
        <title>Draft genome of Bellilinea caldifistulae DSM 17877.</title>
        <authorList>
            <person name="Hemp J."/>
            <person name="Ward L.M."/>
            <person name="Pace L.A."/>
            <person name="Fischer W.W."/>
        </authorList>
    </citation>
    <scope>NUCLEOTIDE SEQUENCE [LARGE SCALE GENOMIC DNA]</scope>
    <source>
        <strain evidence="8 9">GOMI-1</strain>
    </source>
</reference>
<keyword evidence="9" id="KW-1185">Reference proteome</keyword>
<dbReference type="InterPro" id="IPR003761">
    <property type="entry name" value="Exonuc_VII_S"/>
</dbReference>
<evidence type="ECO:0000256" key="4">
    <source>
        <dbReference type="ARBA" id="ARBA00022801"/>
    </source>
</evidence>
<evidence type="ECO:0000256" key="7">
    <source>
        <dbReference type="SAM" id="Coils"/>
    </source>
</evidence>
<comment type="catalytic activity">
    <reaction evidence="6">
        <text>Exonucleolytic cleavage in either 5'- to 3'- or 3'- to 5'-direction to yield nucleoside 5'-phosphates.</text>
        <dbReference type="EC" id="3.1.11.6"/>
    </reaction>
</comment>
<dbReference type="GO" id="GO:0009318">
    <property type="term" value="C:exodeoxyribonuclease VII complex"/>
    <property type="evidence" value="ECO:0007669"/>
    <property type="project" value="UniProtKB-UniRule"/>
</dbReference>
<dbReference type="PANTHER" id="PTHR34137:SF1">
    <property type="entry name" value="EXODEOXYRIBONUCLEASE 7 SMALL SUBUNIT"/>
    <property type="match status" value="1"/>
</dbReference>